<feature type="compositionally biased region" description="Polar residues" evidence="13">
    <location>
        <begin position="289"/>
        <end position="310"/>
    </location>
</feature>
<accession>A0AAJ0LWA0</accession>
<feature type="region of interest" description="Disordered" evidence="13">
    <location>
        <begin position="1"/>
        <end position="78"/>
    </location>
</feature>
<evidence type="ECO:0000256" key="3">
    <source>
        <dbReference type="ARBA" id="ARBA00022514"/>
    </source>
</evidence>
<feature type="compositionally biased region" description="Low complexity" evidence="13">
    <location>
        <begin position="311"/>
        <end position="321"/>
    </location>
</feature>
<evidence type="ECO:0000313" key="14">
    <source>
        <dbReference type="EMBL" id="KAK3057543.1"/>
    </source>
</evidence>
<keyword evidence="4" id="KW-0964">Secreted</keyword>
<evidence type="ECO:0000256" key="13">
    <source>
        <dbReference type="SAM" id="MobiDB-lite"/>
    </source>
</evidence>
<dbReference type="PANTHER" id="PTHR11954">
    <property type="entry name" value="D-DOPACHROME DECARBOXYLASE"/>
    <property type="match status" value="1"/>
</dbReference>
<dbReference type="InterPro" id="IPR014347">
    <property type="entry name" value="Tautomerase/MIF_sf"/>
</dbReference>
<feature type="compositionally biased region" description="Polar residues" evidence="13">
    <location>
        <begin position="42"/>
        <end position="55"/>
    </location>
</feature>
<organism evidence="14 15">
    <name type="scientific">Extremus antarcticus</name>
    <dbReference type="NCBI Taxonomy" id="702011"/>
    <lineage>
        <taxon>Eukaryota</taxon>
        <taxon>Fungi</taxon>
        <taxon>Dikarya</taxon>
        <taxon>Ascomycota</taxon>
        <taxon>Pezizomycotina</taxon>
        <taxon>Dothideomycetes</taxon>
        <taxon>Dothideomycetidae</taxon>
        <taxon>Mycosphaerellales</taxon>
        <taxon>Extremaceae</taxon>
        <taxon>Extremus</taxon>
    </lineage>
</organism>
<evidence type="ECO:0000256" key="6">
    <source>
        <dbReference type="ARBA" id="ARBA00036735"/>
    </source>
</evidence>
<feature type="compositionally biased region" description="Polar residues" evidence="13">
    <location>
        <begin position="481"/>
        <end position="492"/>
    </location>
</feature>
<dbReference type="Gene3D" id="3.30.429.10">
    <property type="entry name" value="Macrophage Migration Inhibitory Factor"/>
    <property type="match status" value="1"/>
</dbReference>
<feature type="compositionally biased region" description="Low complexity" evidence="13">
    <location>
        <begin position="456"/>
        <end position="467"/>
    </location>
</feature>
<feature type="compositionally biased region" description="Polar residues" evidence="13">
    <location>
        <begin position="428"/>
        <end position="455"/>
    </location>
</feature>
<comment type="caution">
    <text evidence="14">The sequence shown here is derived from an EMBL/GenBank/DDBJ whole genome shotgun (WGS) entry which is preliminary data.</text>
</comment>
<evidence type="ECO:0000256" key="4">
    <source>
        <dbReference type="ARBA" id="ARBA00022525"/>
    </source>
</evidence>
<evidence type="ECO:0000256" key="10">
    <source>
        <dbReference type="ARBA" id="ARBA00041631"/>
    </source>
</evidence>
<feature type="compositionally biased region" description="Polar residues" evidence="13">
    <location>
        <begin position="382"/>
        <end position="392"/>
    </location>
</feature>
<dbReference type="EC" id="5.3.2.1" evidence="9"/>
<dbReference type="GO" id="GO:0004167">
    <property type="term" value="F:dopachrome isomerase activity"/>
    <property type="evidence" value="ECO:0007669"/>
    <property type="project" value="UniProtKB-EC"/>
</dbReference>
<feature type="compositionally biased region" description="Polar residues" evidence="13">
    <location>
        <begin position="399"/>
        <end position="412"/>
    </location>
</feature>
<gene>
    <name evidence="14" type="ORF">LTR09_001727</name>
</gene>
<comment type="catalytic activity">
    <reaction evidence="6">
        <text>3-phenylpyruvate = enol-phenylpyruvate</text>
        <dbReference type="Rhea" id="RHEA:17097"/>
        <dbReference type="ChEBI" id="CHEBI:16815"/>
        <dbReference type="ChEBI" id="CHEBI:18005"/>
        <dbReference type="EC" id="5.3.2.1"/>
    </reaction>
</comment>
<comment type="catalytic activity">
    <reaction evidence="7">
        <text>L-dopachrome = 5,6-dihydroxyindole-2-carboxylate</text>
        <dbReference type="Rhea" id="RHEA:13041"/>
        <dbReference type="ChEBI" id="CHEBI:16875"/>
        <dbReference type="ChEBI" id="CHEBI:57509"/>
        <dbReference type="EC" id="5.3.3.12"/>
    </reaction>
</comment>
<dbReference type="Pfam" id="PF01187">
    <property type="entry name" value="MIF"/>
    <property type="match status" value="1"/>
</dbReference>
<keyword evidence="15" id="KW-1185">Reference proteome</keyword>
<dbReference type="EMBL" id="JAWDJX010000003">
    <property type="protein sequence ID" value="KAK3057543.1"/>
    <property type="molecule type" value="Genomic_DNA"/>
</dbReference>
<evidence type="ECO:0000256" key="11">
    <source>
        <dbReference type="ARBA" id="ARBA00041912"/>
    </source>
</evidence>
<protein>
    <recommendedName>
        <fullName evidence="12">L-dopachrome isomerase</fullName>
        <ecNumber evidence="9">5.3.2.1</ecNumber>
        <ecNumber evidence="8">5.3.3.12</ecNumber>
    </recommendedName>
    <alternativeName>
        <fullName evidence="10">L-dopachrome tautomerase</fullName>
    </alternativeName>
    <alternativeName>
        <fullName evidence="11">Phenylpyruvate tautomerase</fullName>
    </alternativeName>
</protein>
<evidence type="ECO:0000256" key="2">
    <source>
        <dbReference type="ARBA" id="ARBA00005851"/>
    </source>
</evidence>
<dbReference type="GO" id="GO:0050178">
    <property type="term" value="F:phenylpyruvate tautomerase activity"/>
    <property type="evidence" value="ECO:0007669"/>
    <property type="project" value="UniProtKB-EC"/>
</dbReference>
<dbReference type="AlphaFoldDB" id="A0AAJ0LWA0"/>
<feature type="compositionally biased region" description="Polar residues" evidence="13">
    <location>
        <begin position="1"/>
        <end position="12"/>
    </location>
</feature>
<evidence type="ECO:0000313" key="15">
    <source>
        <dbReference type="Proteomes" id="UP001271007"/>
    </source>
</evidence>
<evidence type="ECO:0000256" key="12">
    <source>
        <dbReference type="ARBA" id="ARBA00042730"/>
    </source>
</evidence>
<keyword evidence="5" id="KW-0413">Isomerase</keyword>
<dbReference type="Proteomes" id="UP001271007">
    <property type="component" value="Unassembled WGS sequence"/>
</dbReference>
<dbReference type="EC" id="5.3.3.12" evidence="8"/>
<evidence type="ECO:0000256" key="1">
    <source>
        <dbReference type="ARBA" id="ARBA00004613"/>
    </source>
</evidence>
<name>A0AAJ0LWA0_9PEZI</name>
<dbReference type="SUPFAM" id="SSF55331">
    <property type="entry name" value="Tautomerase/MIF"/>
    <property type="match status" value="1"/>
</dbReference>
<reference evidence="14" key="1">
    <citation type="submission" date="2023-04" db="EMBL/GenBank/DDBJ databases">
        <title>Black Yeasts Isolated from many extreme environments.</title>
        <authorList>
            <person name="Coleine C."/>
            <person name="Stajich J.E."/>
            <person name="Selbmann L."/>
        </authorList>
    </citation>
    <scope>NUCLEOTIDE SEQUENCE</scope>
    <source>
        <strain evidence="14">CCFEE 5312</strain>
    </source>
</reference>
<evidence type="ECO:0000256" key="5">
    <source>
        <dbReference type="ARBA" id="ARBA00023235"/>
    </source>
</evidence>
<keyword evidence="3" id="KW-0202">Cytokine</keyword>
<comment type="similarity">
    <text evidence="2">Belongs to the MIF family.</text>
</comment>
<dbReference type="PANTHER" id="PTHR11954:SF6">
    <property type="entry name" value="MACROPHAGE MIGRATION INHIBITORY FACTOR"/>
    <property type="match status" value="1"/>
</dbReference>
<proteinExistence type="inferred from homology"/>
<comment type="subcellular location">
    <subcellularLocation>
        <location evidence="1">Secreted</location>
    </subcellularLocation>
</comment>
<dbReference type="InterPro" id="IPR001398">
    <property type="entry name" value="Macrophage_inhib_fac"/>
</dbReference>
<evidence type="ECO:0000256" key="9">
    <source>
        <dbReference type="ARBA" id="ARBA00039086"/>
    </source>
</evidence>
<evidence type="ECO:0000256" key="7">
    <source>
        <dbReference type="ARBA" id="ARBA00036823"/>
    </source>
</evidence>
<evidence type="ECO:0000256" key="8">
    <source>
        <dbReference type="ARBA" id="ARBA00038932"/>
    </source>
</evidence>
<dbReference type="GO" id="GO:0005576">
    <property type="term" value="C:extracellular region"/>
    <property type="evidence" value="ECO:0007669"/>
    <property type="project" value="UniProtKB-SubCell"/>
</dbReference>
<feature type="region of interest" description="Disordered" evidence="13">
    <location>
        <begin position="283"/>
        <end position="563"/>
    </location>
</feature>
<sequence>MPHSLSLSQASHHTFDLGIGEVSGEESRPMSAGGESARTKRASSSYGVALTSTVSQDERAGLPSQQRPDSWKRKSAPGSEFAELLASTSTTNFDELLRLHRPGDRSSVHSTSYNDTSKRRSQYFEDSFLYKDGAMTQAKEKVVRQSPVIAELKTNVIIKDEFTLVTDLTMHLAQRYTRPESCIMIRVDHSACLALGGNFEPCYMLTIHAVPAQMGPTTNKRNASIIQTFMQSVLSVTADRGIVTFAAMAEENVAMNGHTMLGEIERQEKRNSVNDPAQLKSAIKDATRRSMTFPQSQSDPKLNGNHKNNGTLTPATTISPSITPPPTLLREKASSSDKDGRPSTAHGGFDGLRMNGVSTDMLVGSNARLPNSRPKTFDGGAPSSSIQDSLKSQPLPHLVSQQSQRSSIQHASLSKPLPNPNGPKATAVQPSTKPALTSRPSITPRTKSSPSGGSNPTAARPATAIPRPETRPKNTYLDGISNLTKKTPSSAPRTDDDDDLPLAKIAAGKANTAAKRRSTITATPEFPKSATKEKERARTKGPLKPPPVPDETRSMSSRLAKRKSFMRMFKRQSVPAWYEQ</sequence>
<feature type="compositionally biased region" description="Low complexity" evidence="13">
    <location>
        <begin position="503"/>
        <end position="513"/>
    </location>
</feature>
<feature type="compositionally biased region" description="Basic and acidic residues" evidence="13">
    <location>
        <begin position="329"/>
        <end position="341"/>
    </location>
</feature>